<dbReference type="Pfam" id="PF06951">
    <property type="entry name" value="PLA2G12"/>
    <property type="match status" value="1"/>
</dbReference>
<proteinExistence type="predicted"/>
<dbReference type="PANTHER" id="PTHR12824">
    <property type="entry name" value="GROUP XII SECRETORY PHOSPHOLIPASE A2 FAMILY MEMBER"/>
    <property type="match status" value="1"/>
</dbReference>
<gene>
    <name evidence="4" type="primary">LOC106610307</name>
</gene>
<sequence>MCHYECIDGYKLEAQPGYKPSPPNGCGSPLLGFQFDIGIPSLTKCCNQHDRCYDTCNRDKHDCDNEFQECLETICRRLQKMLGLAQSVQVDIDNPTLTKFCDQHNCCYAICNSDKDDCDDEFQECLERDFCRRLQKMLGLA</sequence>
<dbReference type="AlphaFoldDB" id="A0A1S3SL54"/>
<dbReference type="RefSeq" id="XP_014065066.2">
    <property type="nucleotide sequence ID" value="XM_014209591.2"/>
</dbReference>
<dbReference type="PROSITE" id="PS00118">
    <property type="entry name" value="PA2_HIS"/>
    <property type="match status" value="1"/>
</dbReference>
<dbReference type="GO" id="GO:0006644">
    <property type="term" value="P:phospholipid metabolic process"/>
    <property type="evidence" value="ECO:0007669"/>
    <property type="project" value="InterPro"/>
</dbReference>
<dbReference type="PANTHER" id="PTHR12824:SF7">
    <property type="entry name" value="GROUP XIIA SECRETORY PHOSPHOLIPASE A2"/>
    <property type="match status" value="1"/>
</dbReference>
<dbReference type="InterPro" id="IPR033113">
    <property type="entry name" value="PLA2_histidine"/>
</dbReference>
<protein>
    <submittedName>
        <fullName evidence="4">Group XIIA secretory phospholipase A2-like isoform X2</fullName>
    </submittedName>
</protein>
<dbReference type="Gene3D" id="1.20.90.10">
    <property type="entry name" value="Phospholipase A2 domain"/>
    <property type="match status" value="1"/>
</dbReference>
<dbReference type="GO" id="GO:0050482">
    <property type="term" value="P:arachidonate secretion"/>
    <property type="evidence" value="ECO:0007669"/>
    <property type="project" value="InterPro"/>
</dbReference>
<dbReference type="GeneID" id="106610307"/>
<reference evidence="4" key="1">
    <citation type="submission" date="2025-08" db="UniProtKB">
        <authorList>
            <consortium name="RefSeq"/>
        </authorList>
    </citation>
    <scope>IDENTIFICATION</scope>
</reference>
<keyword evidence="3" id="KW-1185">Reference proteome</keyword>
<dbReference type="SUPFAM" id="SSF48619">
    <property type="entry name" value="Phospholipase A2, PLA2"/>
    <property type="match status" value="1"/>
</dbReference>
<accession>A0A1S3SL54</accession>
<dbReference type="STRING" id="8030.ENSSSAP00000044331"/>
<dbReference type="Proteomes" id="UP001652741">
    <property type="component" value="Chromosome ssa08"/>
</dbReference>
<dbReference type="InterPro" id="IPR036444">
    <property type="entry name" value="PLipase_A2_dom_sf"/>
</dbReference>
<evidence type="ECO:0000256" key="1">
    <source>
        <dbReference type="ARBA" id="ARBA00004613"/>
    </source>
</evidence>
<keyword evidence="2" id="KW-0964">Secreted</keyword>
<dbReference type="InterPro" id="IPR010711">
    <property type="entry name" value="PLA2G12"/>
</dbReference>
<evidence type="ECO:0000313" key="3">
    <source>
        <dbReference type="Proteomes" id="UP001652741"/>
    </source>
</evidence>
<dbReference type="GO" id="GO:0004623">
    <property type="term" value="F:phospholipase A2 activity"/>
    <property type="evidence" value="ECO:0007669"/>
    <property type="project" value="InterPro"/>
</dbReference>
<evidence type="ECO:0000313" key="4">
    <source>
        <dbReference type="RefSeq" id="XP_014065066.2"/>
    </source>
</evidence>
<name>A0A1S3SL54_SALSA</name>
<dbReference type="GO" id="GO:0016042">
    <property type="term" value="P:lipid catabolic process"/>
    <property type="evidence" value="ECO:0007669"/>
    <property type="project" value="InterPro"/>
</dbReference>
<dbReference type="PaxDb" id="8030-ENSSSAP00000044331"/>
<dbReference type="GO" id="GO:0005576">
    <property type="term" value="C:extracellular region"/>
    <property type="evidence" value="ECO:0007669"/>
    <property type="project" value="UniProtKB-SubCell"/>
</dbReference>
<comment type="subcellular location">
    <subcellularLocation>
        <location evidence="1">Secreted</location>
    </subcellularLocation>
</comment>
<organism evidence="3 4">
    <name type="scientific">Salmo salar</name>
    <name type="common">Atlantic salmon</name>
    <dbReference type="NCBI Taxonomy" id="8030"/>
    <lineage>
        <taxon>Eukaryota</taxon>
        <taxon>Metazoa</taxon>
        <taxon>Chordata</taxon>
        <taxon>Craniata</taxon>
        <taxon>Vertebrata</taxon>
        <taxon>Euteleostomi</taxon>
        <taxon>Actinopterygii</taxon>
        <taxon>Neopterygii</taxon>
        <taxon>Teleostei</taxon>
        <taxon>Protacanthopterygii</taxon>
        <taxon>Salmoniformes</taxon>
        <taxon>Salmonidae</taxon>
        <taxon>Salmoninae</taxon>
        <taxon>Salmo</taxon>
    </lineage>
</organism>
<dbReference type="GO" id="GO:0005509">
    <property type="term" value="F:calcium ion binding"/>
    <property type="evidence" value="ECO:0007669"/>
    <property type="project" value="InterPro"/>
</dbReference>
<evidence type="ECO:0000256" key="2">
    <source>
        <dbReference type="ARBA" id="ARBA00022525"/>
    </source>
</evidence>